<keyword evidence="2" id="KW-1185">Reference proteome</keyword>
<sequence length="20" mass="2220">MDLQFFEFSVASSGSRALAR</sequence>
<organism evidence="1 2">
    <name type="scientific">Corchorus capsularis</name>
    <name type="common">Jute</name>
    <dbReference type="NCBI Taxonomy" id="210143"/>
    <lineage>
        <taxon>Eukaryota</taxon>
        <taxon>Viridiplantae</taxon>
        <taxon>Streptophyta</taxon>
        <taxon>Embryophyta</taxon>
        <taxon>Tracheophyta</taxon>
        <taxon>Spermatophyta</taxon>
        <taxon>Magnoliopsida</taxon>
        <taxon>eudicotyledons</taxon>
        <taxon>Gunneridae</taxon>
        <taxon>Pentapetalae</taxon>
        <taxon>rosids</taxon>
        <taxon>malvids</taxon>
        <taxon>Malvales</taxon>
        <taxon>Malvaceae</taxon>
        <taxon>Grewioideae</taxon>
        <taxon>Apeibeae</taxon>
        <taxon>Corchorus</taxon>
    </lineage>
</organism>
<dbReference type="AlphaFoldDB" id="A0A1R3GRJ7"/>
<gene>
    <name evidence="1" type="ORF">CCACVL1_23961</name>
</gene>
<name>A0A1R3GRJ7_COCAP</name>
<evidence type="ECO:0000313" key="2">
    <source>
        <dbReference type="Proteomes" id="UP000188268"/>
    </source>
</evidence>
<proteinExistence type="predicted"/>
<comment type="caution">
    <text evidence="1">The sequence shown here is derived from an EMBL/GenBank/DDBJ whole genome shotgun (WGS) entry which is preliminary data.</text>
</comment>
<dbReference type="Proteomes" id="UP000188268">
    <property type="component" value="Unassembled WGS sequence"/>
</dbReference>
<dbReference type="EMBL" id="AWWV01013663">
    <property type="protein sequence ID" value="OMO60676.1"/>
    <property type="molecule type" value="Genomic_DNA"/>
</dbReference>
<evidence type="ECO:0000313" key="1">
    <source>
        <dbReference type="EMBL" id="OMO60676.1"/>
    </source>
</evidence>
<reference evidence="1 2" key="1">
    <citation type="submission" date="2013-09" db="EMBL/GenBank/DDBJ databases">
        <title>Corchorus capsularis genome sequencing.</title>
        <authorList>
            <person name="Alam M."/>
            <person name="Haque M.S."/>
            <person name="Islam M.S."/>
            <person name="Emdad E.M."/>
            <person name="Islam M.M."/>
            <person name="Ahmed B."/>
            <person name="Halim A."/>
            <person name="Hossen Q.M.M."/>
            <person name="Hossain M.Z."/>
            <person name="Ahmed R."/>
            <person name="Khan M.M."/>
            <person name="Islam R."/>
            <person name="Rashid M.M."/>
            <person name="Khan S.A."/>
            <person name="Rahman M.S."/>
            <person name="Alam M."/>
        </authorList>
    </citation>
    <scope>NUCLEOTIDE SEQUENCE [LARGE SCALE GENOMIC DNA]</scope>
    <source>
        <strain evidence="2">cv. CVL-1</strain>
        <tissue evidence="1">Whole seedling</tissue>
    </source>
</reference>
<accession>A0A1R3GRJ7</accession>
<protein>
    <submittedName>
        <fullName evidence="1">Uncharacterized protein</fullName>
    </submittedName>
</protein>